<dbReference type="Proteomes" id="UP001166052">
    <property type="component" value="Unassembled WGS sequence"/>
</dbReference>
<evidence type="ECO:0000259" key="3">
    <source>
        <dbReference type="PROSITE" id="PS50041"/>
    </source>
</evidence>
<keyword evidence="5" id="KW-1185">Reference proteome</keyword>
<evidence type="ECO:0000256" key="1">
    <source>
        <dbReference type="ARBA" id="ARBA00023157"/>
    </source>
</evidence>
<dbReference type="Pfam" id="PF00059">
    <property type="entry name" value="Lectin_C"/>
    <property type="match status" value="1"/>
</dbReference>
<feature type="chain" id="PRO_5046777682" evidence="2">
    <location>
        <begin position="21"/>
        <end position="158"/>
    </location>
</feature>
<feature type="signal peptide" evidence="2">
    <location>
        <begin position="1"/>
        <end position="20"/>
    </location>
</feature>
<dbReference type="SUPFAM" id="SSF56436">
    <property type="entry name" value="C-type lectin-like"/>
    <property type="match status" value="1"/>
</dbReference>
<accession>A0ABS2Z1T0</accession>
<dbReference type="PRINTS" id="PR01504">
    <property type="entry name" value="PNCREATITSAP"/>
</dbReference>
<evidence type="ECO:0000313" key="5">
    <source>
        <dbReference type="Proteomes" id="UP001166052"/>
    </source>
</evidence>
<feature type="domain" description="C-type lectin" evidence="3">
    <location>
        <begin position="36"/>
        <end position="155"/>
    </location>
</feature>
<dbReference type="Gene3D" id="3.10.100.10">
    <property type="entry name" value="Mannose-Binding Protein A, subunit A"/>
    <property type="match status" value="1"/>
</dbReference>
<evidence type="ECO:0000256" key="2">
    <source>
        <dbReference type="SAM" id="SignalP"/>
    </source>
</evidence>
<evidence type="ECO:0000313" key="4">
    <source>
        <dbReference type="EMBL" id="MBN3292989.1"/>
    </source>
</evidence>
<dbReference type="InterPro" id="IPR016187">
    <property type="entry name" value="CTDL_fold"/>
</dbReference>
<gene>
    <name evidence="4" type="primary">Ladd_5</name>
    <name evidence="4" type="ORF">GTO92_0012442</name>
</gene>
<feature type="non-terminal residue" evidence="4">
    <location>
        <position position="158"/>
    </location>
</feature>
<dbReference type="InterPro" id="IPR016186">
    <property type="entry name" value="C-type_lectin-like/link_sf"/>
</dbReference>
<dbReference type="InterPro" id="IPR001304">
    <property type="entry name" value="C-type_lectin-like"/>
</dbReference>
<keyword evidence="2" id="KW-0732">Signal</keyword>
<reference evidence="4" key="1">
    <citation type="journal article" date="2021" name="Cell">
        <title>Tracing the genetic footprints of vertebrate landing in non-teleost ray-finned fishes.</title>
        <authorList>
            <person name="Bi X."/>
            <person name="Wang K."/>
            <person name="Yang L."/>
            <person name="Pan H."/>
            <person name="Jiang H."/>
            <person name="Wei Q."/>
            <person name="Fang M."/>
            <person name="Yu H."/>
            <person name="Zhu C."/>
            <person name="Cai Y."/>
            <person name="He Y."/>
            <person name="Gan X."/>
            <person name="Zeng H."/>
            <person name="Yu D."/>
            <person name="Zhu Y."/>
            <person name="Jiang H."/>
            <person name="Qiu Q."/>
            <person name="Yang H."/>
            <person name="Zhang Y.E."/>
            <person name="Wang W."/>
            <person name="Zhu M."/>
            <person name="He S."/>
            <person name="Zhang G."/>
        </authorList>
    </citation>
    <scope>NUCLEOTIDE SEQUENCE</scope>
    <source>
        <strain evidence="4">Bchr_001</strain>
    </source>
</reference>
<dbReference type="EMBL" id="JAAWVN010019250">
    <property type="protein sequence ID" value="MBN3292989.1"/>
    <property type="molecule type" value="Genomic_DNA"/>
</dbReference>
<organism evidence="4 5">
    <name type="scientific">Polypterus senegalus</name>
    <name type="common">Senegal bichir</name>
    <dbReference type="NCBI Taxonomy" id="55291"/>
    <lineage>
        <taxon>Eukaryota</taxon>
        <taxon>Metazoa</taxon>
        <taxon>Chordata</taxon>
        <taxon>Craniata</taxon>
        <taxon>Vertebrata</taxon>
        <taxon>Euteleostomi</taxon>
        <taxon>Actinopterygii</taxon>
        <taxon>Polypteriformes</taxon>
        <taxon>Polypteridae</taxon>
        <taxon>Polypterus</taxon>
    </lineage>
</organism>
<proteinExistence type="predicted"/>
<dbReference type="PROSITE" id="PS50041">
    <property type="entry name" value="C_TYPE_LECTIN_2"/>
    <property type="match status" value="1"/>
</dbReference>
<keyword evidence="1" id="KW-1015">Disulfide bond</keyword>
<dbReference type="PROSITE" id="PS00615">
    <property type="entry name" value="C_TYPE_LECTIN_1"/>
    <property type="match status" value="1"/>
</dbReference>
<feature type="non-terminal residue" evidence="4">
    <location>
        <position position="1"/>
    </location>
</feature>
<comment type="caution">
    <text evidence="4">The sequence shown here is derived from an EMBL/GenBank/DDBJ whole genome shotgun (WGS) entry which is preliminary data.</text>
</comment>
<sequence length="158" mass="17157">MAAMLALFLVGLSMVLSVSADVSFCQGSCEQGWTSFSDRCYQFFPAKKAWIDAELHCVSLGGHLASVHSSDVNQFITSLVKSKDSSGPVTWFGGSNCVQASTWLWTDGSKWDYTNWNQGEPNNAGGTERCFRINDSAQGGWNDVSCGMPTAYICAKDI</sequence>
<dbReference type="SMART" id="SM00034">
    <property type="entry name" value="CLECT"/>
    <property type="match status" value="1"/>
</dbReference>
<protein>
    <submittedName>
        <fullName evidence="4">LADD protein</fullName>
    </submittedName>
</protein>
<dbReference type="PANTHER" id="PTHR22803">
    <property type="entry name" value="MANNOSE, PHOSPHOLIPASE, LECTIN RECEPTOR RELATED"/>
    <property type="match status" value="1"/>
</dbReference>
<dbReference type="InterPro" id="IPR050111">
    <property type="entry name" value="C-type_lectin/snaclec_domain"/>
</dbReference>
<name>A0ABS2Z1T0_POLSE</name>
<dbReference type="InterPro" id="IPR018378">
    <property type="entry name" value="C-type_lectin_CS"/>
</dbReference>